<dbReference type="SMART" id="SM01148">
    <property type="entry name" value="DUF1220"/>
    <property type="match status" value="1"/>
</dbReference>
<gene>
    <name evidence="3" type="ORF">Y956_03465</name>
</gene>
<organism evidence="3 4">
    <name type="scientific">Nipponia nippon</name>
    <name type="common">Crested ibis</name>
    <name type="synonym">Ibis nippon</name>
    <dbReference type="NCBI Taxonomy" id="128390"/>
    <lineage>
        <taxon>Eukaryota</taxon>
        <taxon>Metazoa</taxon>
        <taxon>Chordata</taxon>
        <taxon>Craniata</taxon>
        <taxon>Vertebrata</taxon>
        <taxon>Euteleostomi</taxon>
        <taxon>Archelosauria</taxon>
        <taxon>Archosauria</taxon>
        <taxon>Dinosauria</taxon>
        <taxon>Saurischia</taxon>
        <taxon>Theropoda</taxon>
        <taxon>Coelurosauria</taxon>
        <taxon>Aves</taxon>
        <taxon>Neognathae</taxon>
        <taxon>Neoaves</taxon>
        <taxon>Aequornithes</taxon>
        <taxon>Pelecaniformes</taxon>
        <taxon>Threskiornithidae</taxon>
        <taxon>Nipponia</taxon>
    </lineage>
</organism>
<feature type="region of interest" description="Disordered" evidence="1">
    <location>
        <begin position="93"/>
        <end position="125"/>
    </location>
</feature>
<dbReference type="InterPro" id="IPR010630">
    <property type="entry name" value="Olduvai_dom"/>
</dbReference>
<dbReference type="GO" id="GO:0005813">
    <property type="term" value="C:centrosome"/>
    <property type="evidence" value="ECO:0007669"/>
    <property type="project" value="TreeGrafter"/>
</dbReference>
<feature type="non-terminal residue" evidence="3">
    <location>
        <position position="288"/>
    </location>
</feature>
<dbReference type="PANTHER" id="PTHR46501">
    <property type="entry name" value="MYOMEGALIN"/>
    <property type="match status" value="1"/>
</dbReference>
<evidence type="ECO:0000313" key="3">
    <source>
        <dbReference type="EMBL" id="KFQ95013.1"/>
    </source>
</evidence>
<dbReference type="InterPro" id="IPR052593">
    <property type="entry name" value="MT-associated_AKAP9-binding"/>
</dbReference>
<accession>A0A091VZJ3</accession>
<dbReference type="Proteomes" id="UP000053283">
    <property type="component" value="Unassembled WGS sequence"/>
</dbReference>
<evidence type="ECO:0000313" key="4">
    <source>
        <dbReference type="Proteomes" id="UP000053283"/>
    </source>
</evidence>
<dbReference type="PANTHER" id="PTHR46501:SF2">
    <property type="entry name" value="MYOMEGALIN"/>
    <property type="match status" value="1"/>
</dbReference>
<evidence type="ECO:0000259" key="2">
    <source>
        <dbReference type="PROSITE" id="PS51316"/>
    </source>
</evidence>
<dbReference type="GO" id="GO:0005794">
    <property type="term" value="C:Golgi apparatus"/>
    <property type="evidence" value="ECO:0007669"/>
    <property type="project" value="TreeGrafter"/>
</dbReference>
<protein>
    <submittedName>
        <fullName evidence="3">Myomegalin</fullName>
    </submittedName>
</protein>
<dbReference type="PROSITE" id="PS51316">
    <property type="entry name" value="ODV"/>
    <property type="match status" value="1"/>
</dbReference>
<evidence type="ECO:0000256" key="1">
    <source>
        <dbReference type="SAM" id="MobiDB-lite"/>
    </source>
</evidence>
<dbReference type="GO" id="GO:0007098">
    <property type="term" value="P:centrosome cycle"/>
    <property type="evidence" value="ECO:0007669"/>
    <property type="project" value="TreeGrafter"/>
</dbReference>
<feature type="domain" description="Olduvai" evidence="2">
    <location>
        <begin position="57"/>
        <end position="148"/>
    </location>
</feature>
<dbReference type="STRING" id="128390.A0A091VZJ3"/>
<dbReference type="AlphaFoldDB" id="A0A091VZJ3"/>
<feature type="non-terminal residue" evidence="3">
    <location>
        <position position="1"/>
    </location>
</feature>
<keyword evidence="4" id="KW-1185">Reference proteome</keyword>
<dbReference type="GO" id="GO:0060090">
    <property type="term" value="F:molecular adaptor activity"/>
    <property type="evidence" value="ECO:0007669"/>
    <property type="project" value="TreeGrafter"/>
</dbReference>
<feature type="compositionally biased region" description="Low complexity" evidence="1">
    <location>
        <begin position="99"/>
        <end position="120"/>
    </location>
</feature>
<name>A0A091VZJ3_NIPNI</name>
<dbReference type="EMBL" id="KL410243">
    <property type="protein sequence ID" value="KFQ95013.1"/>
    <property type="molecule type" value="Genomic_DNA"/>
</dbReference>
<dbReference type="GO" id="GO:1903358">
    <property type="term" value="P:regulation of Golgi organization"/>
    <property type="evidence" value="ECO:0007669"/>
    <property type="project" value="TreeGrafter"/>
</dbReference>
<feature type="region of interest" description="Disordered" evidence="1">
    <location>
        <begin position="220"/>
        <end position="288"/>
    </location>
</feature>
<dbReference type="GO" id="GO:0090063">
    <property type="term" value="P:positive regulation of microtubule nucleation"/>
    <property type="evidence" value="ECO:0007669"/>
    <property type="project" value="TreeGrafter"/>
</dbReference>
<reference evidence="3 4" key="1">
    <citation type="submission" date="2014-04" db="EMBL/GenBank/DDBJ databases">
        <title>Genome evolution of avian class.</title>
        <authorList>
            <person name="Zhang G."/>
            <person name="Li C."/>
        </authorList>
    </citation>
    <scope>NUCLEOTIDE SEQUENCE [LARGE SCALE GENOMIC DNA]</scope>
    <source>
        <strain evidence="3">BGI_Y956</strain>
    </source>
</reference>
<sequence length="288" mass="30691">GRGVSRSLAEHLRDALRSFEELLRGTDIDYYLGQGFREQLAQGRQLAERLSNKLGTRDRQDGEDKTSHELLALRLSRELQEKEKVIESLEAKLQERCESPGSSRSPSESSHSATSASFVSEGLEPCSDGDMASECSQCREEPARLTGLRFDSLSKPVSAPLPVLPPGLPPFLPAGPPAPAAPPLLGCCGTPVCSLAEAQQELQVLRRQLGESERVPLAWGRDRSAAGPALREGGCSAEHGREAAQHSPAQGQHGAVHCEPADKDPQRAAQGQDEPGGEGPAGPARCVS</sequence>
<proteinExistence type="predicted"/>